<dbReference type="EMBL" id="LK391969">
    <property type="protein sequence ID" value="CEF27531.1"/>
    <property type="molecule type" value="Genomic_DNA"/>
</dbReference>
<dbReference type="OrthoDB" id="6367018at2"/>
<dbReference type="NCBIfam" id="NF041859">
    <property type="entry name" value="silencer_MvaTU"/>
    <property type="match status" value="1"/>
</dbReference>
<protein>
    <submittedName>
        <fullName evidence="3">Transcriptional regulator MvaT, P16 subunit</fullName>
    </submittedName>
</protein>
<organism evidence="3">
    <name type="scientific">Pseudomonas saudimassiliensis</name>
    <dbReference type="NCBI Taxonomy" id="1461581"/>
    <lineage>
        <taxon>Bacteria</taxon>
        <taxon>Pseudomonadati</taxon>
        <taxon>Pseudomonadota</taxon>
        <taxon>Gammaproteobacteria</taxon>
        <taxon>Pseudomonadales</taxon>
        <taxon>Pseudomonadaceae</taxon>
        <taxon>Pseudomonas</taxon>
    </lineage>
</organism>
<evidence type="ECO:0000259" key="2">
    <source>
        <dbReference type="Pfam" id="PF22055"/>
    </source>
</evidence>
<evidence type="ECO:0000256" key="1">
    <source>
        <dbReference type="SAM" id="MobiDB-lite"/>
    </source>
</evidence>
<dbReference type="AlphaFoldDB" id="A0A078MMW0"/>
<dbReference type="InterPro" id="IPR035616">
    <property type="entry name" value="MvaT_DBD"/>
</dbReference>
<gene>
    <name evidence="3" type="primary">mvaT</name>
    <name evidence="3" type="ORF">BN1049_02483</name>
</gene>
<dbReference type="Pfam" id="PF22055">
    <property type="entry name" value="MvaT_DBD"/>
    <property type="match status" value="1"/>
</dbReference>
<reference evidence="3" key="1">
    <citation type="submission" date="2014-07" db="EMBL/GenBank/DDBJ databases">
        <authorList>
            <person name="Urmite Genomes Urmite Genomes"/>
        </authorList>
    </citation>
    <scope>NUCLEOTIDE SEQUENCE</scope>
    <source>
        <strain evidence="3">12M76_air</strain>
    </source>
</reference>
<dbReference type="RefSeq" id="WP_044500307.1">
    <property type="nucleotide sequence ID" value="NZ_LK391969.1"/>
</dbReference>
<proteinExistence type="predicted"/>
<dbReference type="CDD" id="cd16170">
    <property type="entry name" value="MvaT_DBD"/>
    <property type="match status" value="1"/>
</dbReference>
<dbReference type="NCBIfam" id="NF041860">
    <property type="entry name" value="silencer_MvaT"/>
    <property type="match status" value="1"/>
</dbReference>
<dbReference type="EMBL" id="LM997413">
    <property type="protein sequence ID" value="CEA06106.1"/>
    <property type="molecule type" value="Genomic_DNA"/>
</dbReference>
<evidence type="ECO:0000313" key="3">
    <source>
        <dbReference type="EMBL" id="CEA06106.1"/>
    </source>
</evidence>
<accession>A0A078MMW0</accession>
<dbReference type="PATRIC" id="fig|1461581.3.peg.2448"/>
<feature type="compositionally biased region" description="Basic residues" evidence="1">
    <location>
        <begin position="75"/>
        <end position="84"/>
    </location>
</feature>
<sequence length="124" mass="13982">MSMLQEYRQIEDTIRDLTARLNSLSNDDKLKKELEFEKKLQDLMKQYGKESADVVALLDPQGKPAATSKAAKAPTAKRARKVKQYKNPNTGETIETKGGNHKTLKAWKEQYGAEKVESWATILG</sequence>
<feature type="compositionally biased region" description="Low complexity" evidence="1">
    <location>
        <begin position="63"/>
        <end position="74"/>
    </location>
</feature>
<feature type="domain" description="MvaT DNA-binding" evidence="2">
    <location>
        <begin position="83"/>
        <end position="119"/>
    </location>
</feature>
<name>A0A078MMW0_9PSED</name>
<feature type="region of interest" description="Disordered" evidence="1">
    <location>
        <begin position="63"/>
        <end position="98"/>
    </location>
</feature>